<comment type="caution">
    <text evidence="4">The sequence shown here is derived from an EMBL/GenBank/DDBJ whole genome shotgun (WGS) entry which is preliminary data.</text>
</comment>
<keyword evidence="2" id="KW-0812">Transmembrane</keyword>
<feature type="compositionally biased region" description="Low complexity" evidence="1">
    <location>
        <begin position="23"/>
        <end position="34"/>
    </location>
</feature>
<feature type="transmembrane region" description="Helical" evidence="2">
    <location>
        <begin position="198"/>
        <end position="217"/>
    </location>
</feature>
<feature type="transmembrane region" description="Helical" evidence="2">
    <location>
        <begin position="351"/>
        <end position="372"/>
    </location>
</feature>
<feature type="region of interest" description="Disordered" evidence="1">
    <location>
        <begin position="423"/>
        <end position="444"/>
    </location>
</feature>
<dbReference type="InterPro" id="IPR027417">
    <property type="entry name" value="P-loop_NTPase"/>
</dbReference>
<reference evidence="4" key="1">
    <citation type="journal article" date="2023" name="G3 (Bethesda)">
        <title>A reference genome for the long-term kleptoplast-retaining sea slug Elysia crispata morphotype clarki.</title>
        <authorList>
            <person name="Eastman K.E."/>
            <person name="Pendleton A.L."/>
            <person name="Shaikh M.A."/>
            <person name="Suttiyut T."/>
            <person name="Ogas R."/>
            <person name="Tomko P."/>
            <person name="Gavelis G."/>
            <person name="Widhalm J.R."/>
            <person name="Wisecaver J.H."/>
        </authorList>
    </citation>
    <scope>NUCLEOTIDE SEQUENCE</scope>
    <source>
        <strain evidence="4">ECLA1</strain>
    </source>
</reference>
<feature type="compositionally biased region" description="Gly residues" evidence="1">
    <location>
        <begin position="864"/>
        <end position="874"/>
    </location>
</feature>
<dbReference type="Pfam" id="PF00685">
    <property type="entry name" value="Sulfotransfer_1"/>
    <property type="match status" value="1"/>
</dbReference>
<keyword evidence="2" id="KW-0472">Membrane</keyword>
<dbReference type="GO" id="GO:0019319">
    <property type="term" value="P:hexose biosynthetic process"/>
    <property type="evidence" value="ECO:0007669"/>
    <property type="project" value="TreeGrafter"/>
</dbReference>
<dbReference type="Gene3D" id="3.40.50.300">
    <property type="entry name" value="P-loop containing nucleotide triphosphate hydrolases"/>
    <property type="match status" value="1"/>
</dbReference>
<feature type="transmembrane region" description="Helical" evidence="2">
    <location>
        <begin position="108"/>
        <end position="130"/>
    </location>
</feature>
<protein>
    <recommendedName>
        <fullName evidence="3">Sulfotransferase domain-containing protein</fullName>
    </recommendedName>
</protein>
<dbReference type="GO" id="GO:0050659">
    <property type="term" value="F:N-acetylgalactosamine 4-sulfate 6-O-sulfotransferase activity"/>
    <property type="evidence" value="ECO:0007669"/>
    <property type="project" value="TreeGrafter"/>
</dbReference>
<evidence type="ECO:0000259" key="3">
    <source>
        <dbReference type="Pfam" id="PF00685"/>
    </source>
</evidence>
<dbReference type="InterPro" id="IPR000863">
    <property type="entry name" value="Sulfotransferase_dom"/>
</dbReference>
<dbReference type="InterPro" id="IPR052654">
    <property type="entry name" value="CS_Sulfotransferase"/>
</dbReference>
<feature type="region of interest" description="Disordered" evidence="1">
    <location>
        <begin position="1"/>
        <end position="44"/>
    </location>
</feature>
<feature type="domain" description="Sulfotransferase" evidence="3">
    <location>
        <begin position="558"/>
        <end position="808"/>
    </location>
</feature>
<dbReference type="Proteomes" id="UP001283361">
    <property type="component" value="Unassembled WGS sequence"/>
</dbReference>
<feature type="region of interest" description="Disordered" evidence="1">
    <location>
        <begin position="58"/>
        <end position="82"/>
    </location>
</feature>
<keyword evidence="5" id="KW-1185">Reference proteome</keyword>
<evidence type="ECO:0000256" key="2">
    <source>
        <dbReference type="SAM" id="Phobius"/>
    </source>
</evidence>
<name>A0AAE0XMY5_9GAST</name>
<accession>A0AAE0XMY5</accession>
<dbReference type="PANTHER" id="PTHR15723:SF0">
    <property type="entry name" value="CARBOHYDRATE SULFOTRANSFERASE 15"/>
    <property type="match status" value="1"/>
</dbReference>
<dbReference type="PANTHER" id="PTHR15723">
    <property type="entry name" value="CARBOHYDRATE SULFOTRANSFERASE 15"/>
    <property type="match status" value="1"/>
</dbReference>
<feature type="region of interest" description="Disordered" evidence="1">
    <location>
        <begin position="853"/>
        <end position="874"/>
    </location>
</feature>
<gene>
    <name evidence="4" type="ORF">RRG08_019279</name>
</gene>
<evidence type="ECO:0000256" key="1">
    <source>
        <dbReference type="SAM" id="MobiDB-lite"/>
    </source>
</evidence>
<evidence type="ECO:0000313" key="4">
    <source>
        <dbReference type="EMBL" id="KAK3697096.1"/>
    </source>
</evidence>
<organism evidence="4 5">
    <name type="scientific">Elysia crispata</name>
    <name type="common">lettuce slug</name>
    <dbReference type="NCBI Taxonomy" id="231223"/>
    <lineage>
        <taxon>Eukaryota</taxon>
        <taxon>Metazoa</taxon>
        <taxon>Spiralia</taxon>
        <taxon>Lophotrochozoa</taxon>
        <taxon>Mollusca</taxon>
        <taxon>Gastropoda</taxon>
        <taxon>Heterobranchia</taxon>
        <taxon>Euthyneura</taxon>
        <taxon>Panpulmonata</taxon>
        <taxon>Sacoglossa</taxon>
        <taxon>Placobranchoidea</taxon>
        <taxon>Plakobranchidae</taxon>
        <taxon>Elysia</taxon>
    </lineage>
</organism>
<dbReference type="EMBL" id="JAWDGP010008023">
    <property type="protein sequence ID" value="KAK3697096.1"/>
    <property type="molecule type" value="Genomic_DNA"/>
</dbReference>
<proteinExistence type="predicted"/>
<feature type="compositionally biased region" description="Acidic residues" evidence="1">
    <location>
        <begin position="1"/>
        <end position="10"/>
    </location>
</feature>
<evidence type="ECO:0000313" key="5">
    <source>
        <dbReference type="Proteomes" id="UP001283361"/>
    </source>
</evidence>
<dbReference type="AlphaFoldDB" id="A0AAE0XMY5"/>
<dbReference type="SUPFAM" id="SSF52540">
    <property type="entry name" value="P-loop containing nucleoside triphosphate hydrolases"/>
    <property type="match status" value="1"/>
</dbReference>
<keyword evidence="2" id="KW-1133">Transmembrane helix</keyword>
<sequence>MKAQEAEDGSYQDRPARDAGLPSGTANSGATAASDGDEDGKFDLRQFVNSTSRWPLQEDVQTASRYGGGRGGGATDPPSLLLPPRERETVELCDLPGQLFRSVWSGRILGAMVAGLQALLLLLLETAAVWTPRAVEFACRLTAVHLPVLCVSVRDWSTTTAPRLASRAWHAVRTEAPRKMARASNTLTTVWWPASQAWALWFWAGTLAAASVVWDLLQRLTAVRSVFSHTLGLLVLGLHRCYNFLVLKFRAHFPDAFESMVGAAGACERRCVPVLSRARLRVGVAWNALLMAIIGVAEKVKAVVAGGAPTSADLGGVEQGEATVDSETAGSTRLRCMSPLKHRLRRVTPRSGFLAILLLFGAGFIGTTLLLYSGSHAEVRVREKPQPVDWQEYLHASRRPRLDGEHSHAATLSEEEDAIEAMREEGRRNRAKKLHRGKDGGDTAEMEDVGWEQISDVIGLMAKKTDANTTTRPVVHKKVLMSQIELLRDAMMDEKSKLPVLDKPPACVGDVRKGEVEDILCIPKPKFISHVKNPCWYAGPRLSEDSVPELKCLPYFHILGCAKSGTTDLWNRLMSHPHVISNDGLLHKEALWWSWQRYGIMGYKQRHVMTFEDYIDLFQDTARQIRASMESETLHQQILITGEASPPDFWDFRGWVNITQNRNSNTPIITTPHLMRHIYPDPKFILMFRDPIDRLYSDYFFVGGGLTSEDFHNDVLATIDILAKCVKSHGLQRCFYDRSVYAKLPVRLPFSCYSLYMQEWLQVFPRENFLLLKLEEYKNDLEGTLKSVMEFLGLGPLKEAQLEQIAEEERSRVTAQRKLAGPMQNATLDILHQLLDPCSKAFAKMVGMDKFNWDSPSSSPQGQGQSGEGGGIVV</sequence>